<evidence type="ECO:0000259" key="2">
    <source>
        <dbReference type="Pfam" id="PF13966"/>
    </source>
</evidence>
<keyword evidence="1" id="KW-0472">Membrane</keyword>
<protein>
    <recommendedName>
        <fullName evidence="2">Reverse transcriptase zinc-binding domain-containing protein</fullName>
    </recommendedName>
</protein>
<comment type="caution">
    <text evidence="3">The sequence shown here is derived from an EMBL/GenBank/DDBJ whole genome shotgun (WGS) entry which is preliminary data.</text>
</comment>
<accession>A0AA38ZME5</accession>
<gene>
    <name evidence="3" type="ORF">PVL29_011080</name>
</gene>
<dbReference type="AlphaFoldDB" id="A0AA38ZME5"/>
<keyword evidence="4" id="KW-1185">Reference proteome</keyword>
<dbReference type="Proteomes" id="UP001168098">
    <property type="component" value="Unassembled WGS sequence"/>
</dbReference>
<sequence length="147" mass="17241">MDDRVIWKKTKSGFFTVKSLYSAEELRSVVRFPRKIIWSPYVPPRVGFFAWEASWGKVLTLDQLKRRGWSLSNRCFFCLAEEGSTNHILIHCTKTRVSLELLFALFGVTWVLPCLVRETLLGWFGAFVGKKRKKAWKLTFLFLFWAV</sequence>
<proteinExistence type="predicted"/>
<evidence type="ECO:0000313" key="4">
    <source>
        <dbReference type="Proteomes" id="UP001168098"/>
    </source>
</evidence>
<keyword evidence="1" id="KW-0812">Transmembrane</keyword>
<organism evidence="3 4">
    <name type="scientific">Vitis rotundifolia</name>
    <name type="common">Muscadine grape</name>
    <dbReference type="NCBI Taxonomy" id="103349"/>
    <lineage>
        <taxon>Eukaryota</taxon>
        <taxon>Viridiplantae</taxon>
        <taxon>Streptophyta</taxon>
        <taxon>Embryophyta</taxon>
        <taxon>Tracheophyta</taxon>
        <taxon>Spermatophyta</taxon>
        <taxon>Magnoliopsida</taxon>
        <taxon>eudicotyledons</taxon>
        <taxon>Gunneridae</taxon>
        <taxon>Pentapetalae</taxon>
        <taxon>rosids</taxon>
        <taxon>Vitales</taxon>
        <taxon>Vitaceae</taxon>
        <taxon>Viteae</taxon>
        <taxon>Vitis</taxon>
    </lineage>
</organism>
<evidence type="ECO:0000256" key="1">
    <source>
        <dbReference type="SAM" id="Phobius"/>
    </source>
</evidence>
<feature type="domain" description="Reverse transcriptase zinc-binding" evidence="2">
    <location>
        <begin position="15"/>
        <end position="96"/>
    </location>
</feature>
<name>A0AA38ZME5_VITRO</name>
<keyword evidence="1" id="KW-1133">Transmembrane helix</keyword>
<dbReference type="InterPro" id="IPR026960">
    <property type="entry name" value="RVT-Znf"/>
</dbReference>
<feature type="transmembrane region" description="Helical" evidence="1">
    <location>
        <begin position="101"/>
        <end position="128"/>
    </location>
</feature>
<dbReference type="EMBL" id="JARBHA010000009">
    <property type="protein sequence ID" value="KAJ9691773.1"/>
    <property type="molecule type" value="Genomic_DNA"/>
</dbReference>
<dbReference type="Pfam" id="PF13966">
    <property type="entry name" value="zf-RVT"/>
    <property type="match status" value="1"/>
</dbReference>
<evidence type="ECO:0000313" key="3">
    <source>
        <dbReference type="EMBL" id="KAJ9691773.1"/>
    </source>
</evidence>
<reference evidence="3 4" key="1">
    <citation type="journal article" date="2023" name="BMC Biotechnol.">
        <title>Vitis rotundifolia cv Carlos genome sequencing.</title>
        <authorList>
            <person name="Huff M."/>
            <person name="Hulse-Kemp A."/>
            <person name="Scheffler B."/>
            <person name="Youngblood R."/>
            <person name="Simpson S."/>
            <person name="Babiker E."/>
            <person name="Staton M."/>
        </authorList>
    </citation>
    <scope>NUCLEOTIDE SEQUENCE [LARGE SCALE GENOMIC DNA]</scope>
    <source>
        <tissue evidence="3">Leaf</tissue>
    </source>
</reference>